<keyword evidence="1" id="KW-1133">Transmembrane helix</keyword>
<accession>D6TMX6</accession>
<evidence type="ECO:0000313" key="3">
    <source>
        <dbReference type="Proteomes" id="UP000004508"/>
    </source>
</evidence>
<reference evidence="2 3" key="1">
    <citation type="journal article" date="2011" name="Stand. Genomic Sci.">
        <title>Non-contiguous finished genome sequence and contextual data of the filamentous soil bacterium Ktedonobacter racemifer type strain (SOSP1-21).</title>
        <authorList>
            <person name="Chang Y.J."/>
            <person name="Land M."/>
            <person name="Hauser L."/>
            <person name="Chertkov O."/>
            <person name="Del Rio T.G."/>
            <person name="Nolan M."/>
            <person name="Copeland A."/>
            <person name="Tice H."/>
            <person name="Cheng J.F."/>
            <person name="Lucas S."/>
            <person name="Han C."/>
            <person name="Goodwin L."/>
            <person name="Pitluck S."/>
            <person name="Ivanova N."/>
            <person name="Ovchinikova G."/>
            <person name="Pati A."/>
            <person name="Chen A."/>
            <person name="Palaniappan K."/>
            <person name="Mavromatis K."/>
            <person name="Liolios K."/>
            <person name="Brettin T."/>
            <person name="Fiebig A."/>
            <person name="Rohde M."/>
            <person name="Abt B."/>
            <person name="Goker M."/>
            <person name="Detter J.C."/>
            <person name="Woyke T."/>
            <person name="Bristow J."/>
            <person name="Eisen J.A."/>
            <person name="Markowitz V."/>
            <person name="Hugenholtz P."/>
            <person name="Kyrpides N.C."/>
            <person name="Klenk H.P."/>
            <person name="Lapidus A."/>
        </authorList>
    </citation>
    <scope>NUCLEOTIDE SEQUENCE [LARGE SCALE GENOMIC DNA]</scope>
    <source>
        <strain evidence="3">DSM 44963</strain>
    </source>
</reference>
<name>D6TMX6_KTERA</name>
<evidence type="ECO:0000313" key="2">
    <source>
        <dbReference type="EMBL" id="EFH87126.1"/>
    </source>
</evidence>
<dbReference type="STRING" id="485913.Krac_8451"/>
<feature type="transmembrane region" description="Helical" evidence="1">
    <location>
        <begin position="20"/>
        <end position="40"/>
    </location>
</feature>
<sequence>MLSIDEKKRAGKPQPARALLLVYGNNYILRLAFFRLILGFTPHPQ</sequence>
<dbReference type="InParanoid" id="D6TMX6"/>
<keyword evidence="1" id="KW-0812">Transmembrane</keyword>
<organism evidence="2 3">
    <name type="scientific">Ktedonobacter racemifer DSM 44963</name>
    <dbReference type="NCBI Taxonomy" id="485913"/>
    <lineage>
        <taxon>Bacteria</taxon>
        <taxon>Bacillati</taxon>
        <taxon>Chloroflexota</taxon>
        <taxon>Ktedonobacteria</taxon>
        <taxon>Ktedonobacterales</taxon>
        <taxon>Ktedonobacteraceae</taxon>
        <taxon>Ktedonobacter</taxon>
    </lineage>
</organism>
<keyword evidence="1" id="KW-0472">Membrane</keyword>
<evidence type="ECO:0000256" key="1">
    <source>
        <dbReference type="SAM" id="Phobius"/>
    </source>
</evidence>
<proteinExistence type="predicted"/>
<dbReference type="AlphaFoldDB" id="D6TMX6"/>
<gene>
    <name evidence="2" type="ORF">Krac_8451</name>
</gene>
<protein>
    <submittedName>
        <fullName evidence="2">Uncharacterized protein</fullName>
    </submittedName>
</protein>
<dbReference type="Proteomes" id="UP000004508">
    <property type="component" value="Unassembled WGS sequence"/>
</dbReference>
<comment type="caution">
    <text evidence="2">The sequence shown here is derived from an EMBL/GenBank/DDBJ whole genome shotgun (WGS) entry which is preliminary data.</text>
</comment>
<dbReference type="EMBL" id="ADVG01000002">
    <property type="protein sequence ID" value="EFH87126.1"/>
    <property type="molecule type" value="Genomic_DNA"/>
</dbReference>
<keyword evidence="3" id="KW-1185">Reference proteome</keyword>